<comment type="caution">
    <text evidence="1">The sequence shown here is derived from an EMBL/GenBank/DDBJ whole genome shotgun (WGS) entry which is preliminary data.</text>
</comment>
<evidence type="ECO:0000313" key="2">
    <source>
        <dbReference type="Proteomes" id="UP000789396"/>
    </source>
</evidence>
<reference evidence="1" key="1">
    <citation type="submission" date="2021-06" db="EMBL/GenBank/DDBJ databases">
        <authorList>
            <person name="Kallberg Y."/>
            <person name="Tangrot J."/>
            <person name="Rosling A."/>
        </authorList>
    </citation>
    <scope>NUCLEOTIDE SEQUENCE</scope>
    <source>
        <strain evidence="1">IN212</strain>
    </source>
</reference>
<feature type="non-terminal residue" evidence="1">
    <location>
        <position position="51"/>
    </location>
</feature>
<name>A0A9N9JVH7_9GLOM</name>
<dbReference type="Proteomes" id="UP000789396">
    <property type="component" value="Unassembled WGS sequence"/>
</dbReference>
<organism evidence="1 2">
    <name type="scientific">Racocetra fulgida</name>
    <dbReference type="NCBI Taxonomy" id="60492"/>
    <lineage>
        <taxon>Eukaryota</taxon>
        <taxon>Fungi</taxon>
        <taxon>Fungi incertae sedis</taxon>
        <taxon>Mucoromycota</taxon>
        <taxon>Glomeromycotina</taxon>
        <taxon>Glomeromycetes</taxon>
        <taxon>Diversisporales</taxon>
        <taxon>Gigasporaceae</taxon>
        <taxon>Racocetra</taxon>
    </lineage>
</organism>
<dbReference type="EMBL" id="CAJVPZ010068500">
    <property type="protein sequence ID" value="CAG8798115.1"/>
    <property type="molecule type" value="Genomic_DNA"/>
</dbReference>
<accession>A0A9N9JVH7</accession>
<gene>
    <name evidence="1" type="ORF">RFULGI_LOCUS17444</name>
</gene>
<dbReference type="AlphaFoldDB" id="A0A9N9JVH7"/>
<evidence type="ECO:0000313" key="1">
    <source>
        <dbReference type="EMBL" id="CAG8798115.1"/>
    </source>
</evidence>
<proteinExistence type="predicted"/>
<protein>
    <submittedName>
        <fullName evidence="1">4152_t:CDS:1</fullName>
    </submittedName>
</protein>
<sequence length="51" mass="5709">VAKVEKFVDAELDNEMSLTLKHLYQIKNYSAISQTGDLLAEEINSILNEIG</sequence>
<feature type="non-terminal residue" evidence="1">
    <location>
        <position position="1"/>
    </location>
</feature>
<keyword evidence="2" id="KW-1185">Reference proteome</keyword>